<dbReference type="OrthoDB" id="28818at2759"/>
<dbReference type="EMBL" id="CACRXK020025992">
    <property type="protein sequence ID" value="CAB4039874.1"/>
    <property type="molecule type" value="Genomic_DNA"/>
</dbReference>
<reference evidence="1" key="1">
    <citation type="submission" date="2020-04" db="EMBL/GenBank/DDBJ databases">
        <authorList>
            <person name="Alioto T."/>
            <person name="Alioto T."/>
            <person name="Gomez Garrido J."/>
        </authorList>
    </citation>
    <scope>NUCLEOTIDE SEQUENCE</scope>
    <source>
        <strain evidence="1">A484AB</strain>
    </source>
</reference>
<name>A0A7D9K169_PARCT</name>
<comment type="caution">
    <text evidence="1">The sequence shown here is derived from an EMBL/GenBank/DDBJ whole genome shotgun (WGS) entry which is preliminary data.</text>
</comment>
<protein>
    <submittedName>
        <fullName evidence="1">Uncharacterized protein</fullName>
    </submittedName>
</protein>
<sequence>MANELYLNLKTNGERFYWASTWCELKKFVLDDLKLTGRWTSPGGEVKLFTSDNLSIKWHGKSAKWITVIGDPSDTLDLTNVLTSISEKAADCQDETPENCELIDADEGKHNGCSSLGEQANVDKDIHIGCTSLGEKVAGMSEAIDQTAPLPTNTTNRIDKIETEIKYFESKFMDKILTVVNDMNILKNYCLNNRLECINGLRQENTKLKEENNALKDSLHITKYALSDLNYKVKDLENQKDSLTTTLKILYQDSHQHYEYCSKQKDANVDPYNNCLNKTKSVMTQIDSDINHSQSGLSDEPIIVLDNEGAGVTDATIINLIISRRLLTLA</sequence>
<accession>A0A7D9K169</accession>
<keyword evidence="2" id="KW-1185">Reference proteome</keyword>
<dbReference type="Proteomes" id="UP001152795">
    <property type="component" value="Unassembled WGS sequence"/>
</dbReference>
<organism evidence="1 2">
    <name type="scientific">Paramuricea clavata</name>
    <name type="common">Red gorgonian</name>
    <name type="synonym">Violescent sea-whip</name>
    <dbReference type="NCBI Taxonomy" id="317549"/>
    <lineage>
        <taxon>Eukaryota</taxon>
        <taxon>Metazoa</taxon>
        <taxon>Cnidaria</taxon>
        <taxon>Anthozoa</taxon>
        <taxon>Octocorallia</taxon>
        <taxon>Malacalcyonacea</taxon>
        <taxon>Plexauridae</taxon>
        <taxon>Paramuricea</taxon>
    </lineage>
</organism>
<gene>
    <name evidence="1" type="ORF">PACLA_8A055521</name>
</gene>
<evidence type="ECO:0000313" key="1">
    <source>
        <dbReference type="EMBL" id="CAB4039874.1"/>
    </source>
</evidence>
<evidence type="ECO:0000313" key="2">
    <source>
        <dbReference type="Proteomes" id="UP001152795"/>
    </source>
</evidence>
<dbReference type="AlphaFoldDB" id="A0A7D9K169"/>
<proteinExistence type="predicted"/>